<dbReference type="GO" id="GO:0003677">
    <property type="term" value="F:DNA binding"/>
    <property type="evidence" value="ECO:0007669"/>
    <property type="project" value="InterPro"/>
</dbReference>
<evidence type="ECO:0000313" key="2">
    <source>
        <dbReference type="Proteomes" id="UP000184301"/>
    </source>
</evidence>
<keyword evidence="2" id="KW-1185">Reference proteome</keyword>
<dbReference type="EMBL" id="FQZY01000006">
    <property type="protein sequence ID" value="SHJ31099.1"/>
    <property type="molecule type" value="Genomic_DNA"/>
</dbReference>
<organism evidence="1 2">
    <name type="scientific">Hespellia stercorisuis DSM 15480</name>
    <dbReference type="NCBI Taxonomy" id="1121950"/>
    <lineage>
        <taxon>Bacteria</taxon>
        <taxon>Bacillati</taxon>
        <taxon>Bacillota</taxon>
        <taxon>Clostridia</taxon>
        <taxon>Lachnospirales</taxon>
        <taxon>Lachnospiraceae</taxon>
        <taxon>Hespellia</taxon>
    </lineage>
</organism>
<dbReference type="SUPFAM" id="SSF54171">
    <property type="entry name" value="DNA-binding domain"/>
    <property type="match status" value="1"/>
</dbReference>
<accession>A0A1M6I9C7</accession>
<dbReference type="Proteomes" id="UP000184301">
    <property type="component" value="Unassembled WGS sequence"/>
</dbReference>
<reference evidence="1 2" key="1">
    <citation type="submission" date="2016-11" db="EMBL/GenBank/DDBJ databases">
        <authorList>
            <person name="Jaros S."/>
            <person name="Januszkiewicz K."/>
            <person name="Wedrychowicz H."/>
        </authorList>
    </citation>
    <scope>NUCLEOTIDE SEQUENCE [LARGE SCALE GENOMIC DNA]</scope>
    <source>
        <strain evidence="1 2">DSM 15480</strain>
    </source>
</reference>
<proteinExistence type="predicted"/>
<dbReference type="RefSeq" id="WP_242945305.1">
    <property type="nucleotide sequence ID" value="NZ_FQZY01000006.1"/>
</dbReference>
<name>A0A1M6I9C7_9FIRM</name>
<dbReference type="STRING" id="1121950.SAMN02745243_00284"/>
<protein>
    <recommendedName>
        <fullName evidence="3">AP2 domain-containing protein</fullName>
    </recommendedName>
</protein>
<evidence type="ECO:0008006" key="3">
    <source>
        <dbReference type="Google" id="ProtNLM"/>
    </source>
</evidence>
<gene>
    <name evidence="1" type="ORF">SAMN02745243_00284</name>
</gene>
<dbReference type="AlphaFoldDB" id="A0A1M6I9C7"/>
<evidence type="ECO:0000313" key="1">
    <source>
        <dbReference type="EMBL" id="SHJ31099.1"/>
    </source>
</evidence>
<sequence length="320" mass="36833">MGKQSNLVGQCFGFLQVEEKMPYTEERYYVWRCQCLNCGGETFVSTRKLKNKITTNCGCIPKIPIRKGSIAEDLTGQTFGRLKVLRQVESCADGHARWMCECICKKKMVVSARNLKTGRTKDCGCVKKRLSGHCLDLQGRQFKRLTALYPTEKREKKGSVIWHCKCSCGNELEVSADALLHGNYYSCGCLKKEIQKNIVERLHLIDGTCVEWLESRKSRCDNTSGFRGVYPVASGRFAVKIGFKKHVFHIGTYDTFEEAVQIRVEAEKIFHNGFTDAYYRWSKRAKEDSSWAHDHPFYYDVKSENNQFLVSTILQEDYRE</sequence>
<dbReference type="InterPro" id="IPR016177">
    <property type="entry name" value="DNA-bd_dom_sf"/>
</dbReference>